<dbReference type="SUPFAM" id="SSF54593">
    <property type="entry name" value="Glyoxalase/Bleomycin resistance protein/Dihydroxybiphenyl dioxygenase"/>
    <property type="match status" value="1"/>
</dbReference>
<protein>
    <submittedName>
        <fullName evidence="2">Glyoxalase</fullName>
    </submittedName>
</protein>
<feature type="domain" description="VOC" evidence="1">
    <location>
        <begin position="8"/>
        <end position="129"/>
    </location>
</feature>
<dbReference type="Gene3D" id="3.10.180.10">
    <property type="entry name" value="2,3-Dihydroxybiphenyl 1,2-Dioxygenase, domain 1"/>
    <property type="match status" value="1"/>
</dbReference>
<proteinExistence type="predicted"/>
<dbReference type="InterPro" id="IPR037523">
    <property type="entry name" value="VOC_core"/>
</dbReference>
<evidence type="ECO:0000313" key="2">
    <source>
        <dbReference type="EMBL" id="PHP67354.1"/>
    </source>
</evidence>
<dbReference type="Pfam" id="PF00903">
    <property type="entry name" value="Glyoxalase"/>
    <property type="match status" value="1"/>
</dbReference>
<dbReference type="OrthoDB" id="7355345at2"/>
<evidence type="ECO:0000313" key="3">
    <source>
        <dbReference type="Proteomes" id="UP000221168"/>
    </source>
</evidence>
<reference evidence="2 3" key="1">
    <citation type="submission" date="2017-10" db="EMBL/GenBank/DDBJ databases">
        <title>Sedimentibacterium mangrovi gen. nov., sp. nov., a novel member of family Phyllobacteriacea isolated from mangrove sediment.</title>
        <authorList>
            <person name="Liao H."/>
            <person name="Tian Y."/>
        </authorList>
    </citation>
    <scope>NUCLEOTIDE SEQUENCE [LARGE SCALE GENOMIC DNA]</scope>
    <source>
        <strain evidence="2 3">X9-2-2</strain>
    </source>
</reference>
<dbReference type="RefSeq" id="WP_099306181.1">
    <property type="nucleotide sequence ID" value="NZ_PDVP01000004.1"/>
</dbReference>
<keyword evidence="3" id="KW-1185">Reference proteome</keyword>
<organism evidence="2 3">
    <name type="scientific">Zhengella mangrovi</name>
    <dbReference type="NCBI Taxonomy" id="1982044"/>
    <lineage>
        <taxon>Bacteria</taxon>
        <taxon>Pseudomonadati</taxon>
        <taxon>Pseudomonadota</taxon>
        <taxon>Alphaproteobacteria</taxon>
        <taxon>Hyphomicrobiales</taxon>
        <taxon>Notoacmeibacteraceae</taxon>
        <taxon>Zhengella</taxon>
    </lineage>
</organism>
<comment type="caution">
    <text evidence="2">The sequence shown here is derived from an EMBL/GenBank/DDBJ whole genome shotgun (WGS) entry which is preliminary data.</text>
</comment>
<dbReference type="AlphaFoldDB" id="A0A2G1QPG2"/>
<dbReference type="InterPro" id="IPR029068">
    <property type="entry name" value="Glyas_Bleomycin-R_OHBP_Dase"/>
</dbReference>
<gene>
    <name evidence="2" type="ORF">CSC94_09965</name>
</gene>
<dbReference type="PROSITE" id="PS51819">
    <property type="entry name" value="VOC"/>
    <property type="match status" value="1"/>
</dbReference>
<sequence>MSAERHGMLEHVNFTVADSRATAAWLSDLFGWHVRWEGPAINGGHTVHVGTDTAYLAVYSPAGGAEGVSVNKSRSGHLNHVGVVVGDLDAVEAKVRALGYKPYNHADYEPGRRFYFDDENGIEFEVVSYD</sequence>
<dbReference type="EMBL" id="PDVP01000004">
    <property type="protein sequence ID" value="PHP67354.1"/>
    <property type="molecule type" value="Genomic_DNA"/>
</dbReference>
<evidence type="ECO:0000259" key="1">
    <source>
        <dbReference type="PROSITE" id="PS51819"/>
    </source>
</evidence>
<accession>A0A2G1QPG2</accession>
<dbReference type="InterPro" id="IPR004360">
    <property type="entry name" value="Glyas_Fos-R_dOase_dom"/>
</dbReference>
<dbReference type="CDD" id="cd06587">
    <property type="entry name" value="VOC"/>
    <property type="match status" value="1"/>
</dbReference>
<dbReference type="Proteomes" id="UP000221168">
    <property type="component" value="Unassembled WGS sequence"/>
</dbReference>
<name>A0A2G1QPG2_9HYPH</name>